<name>A0A094Q0S9_9ZZZZ</name>
<dbReference type="PIRSF" id="PIRSF005965">
    <property type="entry name" value="Chor_mut_AroH"/>
    <property type="match status" value="1"/>
</dbReference>
<dbReference type="GO" id="GO:0004106">
    <property type="term" value="F:chorismate mutase activity"/>
    <property type="evidence" value="ECO:0007669"/>
    <property type="project" value="TreeGrafter"/>
</dbReference>
<dbReference type="EMBL" id="JNSL01000107">
    <property type="protein sequence ID" value="KGA15644.1"/>
    <property type="molecule type" value="Genomic_DNA"/>
</dbReference>
<dbReference type="InterPro" id="IPR008243">
    <property type="entry name" value="Chorismate_mutase_AroH"/>
</dbReference>
<accession>A0A094Q0S9</accession>
<dbReference type="InterPro" id="IPR035959">
    <property type="entry name" value="RutC-like_sf"/>
</dbReference>
<sequence>MNVRAIRGAIQVTANDPVAIGEGSKELLSAILRANSLDISDVISVLLTASPDLNAAFPASAAREVGFASVPLLCAQEIDVPQALPRTIRVMLHCNTERTVSEIEHIYLHGASVLRKDLAQ</sequence>
<dbReference type="PANTHER" id="PTHR21164:SF0">
    <property type="entry name" value="CHORISMATE MUTASE AROH"/>
    <property type="match status" value="1"/>
</dbReference>
<comment type="caution">
    <text evidence="1">The sequence shown here is derived from an EMBL/GenBank/DDBJ whole genome shotgun (WGS) entry which is preliminary data.</text>
</comment>
<evidence type="ECO:0008006" key="2">
    <source>
        <dbReference type="Google" id="ProtNLM"/>
    </source>
</evidence>
<reference evidence="1" key="1">
    <citation type="submission" date="2014-06" db="EMBL/GenBank/DDBJ databases">
        <title>Key roles for freshwater Actinobacteria revealed by deep metagenomic sequencing.</title>
        <authorList>
            <person name="Ghai R."/>
            <person name="Mizuno C.M."/>
            <person name="Picazo A."/>
            <person name="Camacho A."/>
            <person name="Rodriguez-Valera F."/>
        </authorList>
    </citation>
    <scope>NUCLEOTIDE SEQUENCE</scope>
</reference>
<dbReference type="SUPFAM" id="SSF55298">
    <property type="entry name" value="YjgF-like"/>
    <property type="match status" value="1"/>
</dbReference>
<dbReference type="PROSITE" id="PS51167">
    <property type="entry name" value="CHORISMATE_MUT_1"/>
    <property type="match status" value="1"/>
</dbReference>
<gene>
    <name evidence="1" type="ORF">GM51_14435</name>
</gene>
<dbReference type="Gene3D" id="3.30.1330.40">
    <property type="entry name" value="RutC-like"/>
    <property type="match status" value="1"/>
</dbReference>
<dbReference type="CDD" id="cd02185">
    <property type="entry name" value="AroH"/>
    <property type="match status" value="1"/>
</dbReference>
<dbReference type="GO" id="GO:0046417">
    <property type="term" value="P:chorismate metabolic process"/>
    <property type="evidence" value="ECO:0007669"/>
    <property type="project" value="TreeGrafter"/>
</dbReference>
<dbReference type="PANTHER" id="PTHR21164">
    <property type="entry name" value="CHORISMATE MUTASE"/>
    <property type="match status" value="1"/>
</dbReference>
<proteinExistence type="predicted"/>
<dbReference type="Pfam" id="PF07736">
    <property type="entry name" value="CM_1"/>
    <property type="match status" value="1"/>
</dbReference>
<organism evidence="1">
    <name type="scientific">freshwater metagenome</name>
    <dbReference type="NCBI Taxonomy" id="449393"/>
    <lineage>
        <taxon>unclassified sequences</taxon>
        <taxon>metagenomes</taxon>
        <taxon>ecological metagenomes</taxon>
    </lineage>
</organism>
<evidence type="ECO:0000313" key="1">
    <source>
        <dbReference type="EMBL" id="KGA15644.1"/>
    </source>
</evidence>
<protein>
    <recommendedName>
        <fullName evidence="2">Chorismate mutase</fullName>
    </recommendedName>
</protein>
<dbReference type="AlphaFoldDB" id="A0A094Q0S9"/>
<dbReference type="NCBIfam" id="TIGR01796">
    <property type="entry name" value="CM_mono_aroH"/>
    <property type="match status" value="1"/>
</dbReference>